<keyword evidence="2" id="KW-1185">Reference proteome</keyword>
<comment type="caution">
    <text evidence="1">The sequence shown here is derived from an EMBL/GenBank/DDBJ whole genome shotgun (WGS) entry which is preliminary data.</text>
</comment>
<proteinExistence type="predicted"/>
<evidence type="ECO:0000313" key="1">
    <source>
        <dbReference type="EMBL" id="PPQ89854.1"/>
    </source>
</evidence>
<evidence type="ECO:0000313" key="2">
    <source>
        <dbReference type="Proteomes" id="UP000283269"/>
    </source>
</evidence>
<dbReference type="EMBL" id="NHYD01001800">
    <property type="protein sequence ID" value="PPQ89854.1"/>
    <property type="molecule type" value="Genomic_DNA"/>
</dbReference>
<gene>
    <name evidence="1" type="ORF">CVT25_004740</name>
</gene>
<name>A0A409XGH8_PSICY</name>
<dbReference type="Proteomes" id="UP000283269">
    <property type="component" value="Unassembled WGS sequence"/>
</dbReference>
<dbReference type="AlphaFoldDB" id="A0A409XGH8"/>
<accession>A0A409XGH8</accession>
<organism evidence="1 2">
    <name type="scientific">Psilocybe cyanescens</name>
    <dbReference type="NCBI Taxonomy" id="93625"/>
    <lineage>
        <taxon>Eukaryota</taxon>
        <taxon>Fungi</taxon>
        <taxon>Dikarya</taxon>
        <taxon>Basidiomycota</taxon>
        <taxon>Agaricomycotina</taxon>
        <taxon>Agaricomycetes</taxon>
        <taxon>Agaricomycetidae</taxon>
        <taxon>Agaricales</taxon>
        <taxon>Agaricineae</taxon>
        <taxon>Strophariaceae</taxon>
        <taxon>Psilocybe</taxon>
    </lineage>
</organism>
<sequence>MPHLFSIKRIKSTFFSPTVSKNIPPVASEPPNPRDKLQKALEELKVELMHSLELEKEAHCEGRTVALQWAQRQSEGYRLQIEETKKKLSLSLMMKVIRKAKSLHF</sequence>
<reference evidence="1 2" key="1">
    <citation type="journal article" date="2018" name="Evol. Lett.">
        <title>Horizontal gene cluster transfer increased hallucinogenic mushroom diversity.</title>
        <authorList>
            <person name="Reynolds H.T."/>
            <person name="Vijayakumar V."/>
            <person name="Gluck-Thaler E."/>
            <person name="Korotkin H.B."/>
            <person name="Matheny P.B."/>
            <person name="Slot J.C."/>
        </authorList>
    </citation>
    <scope>NUCLEOTIDE SEQUENCE [LARGE SCALE GENOMIC DNA]</scope>
    <source>
        <strain evidence="1 2">2631</strain>
    </source>
</reference>
<protein>
    <submittedName>
        <fullName evidence="1">Uncharacterized protein</fullName>
    </submittedName>
</protein>
<dbReference type="InParanoid" id="A0A409XGH8"/>